<keyword evidence="4 6" id="KW-1133">Transmembrane helix</keyword>
<dbReference type="InterPro" id="IPR001182">
    <property type="entry name" value="FtsW/RodA"/>
</dbReference>
<dbReference type="EMBL" id="SRHE01000212">
    <property type="protein sequence ID" value="TWW09662.1"/>
    <property type="molecule type" value="Genomic_DNA"/>
</dbReference>
<evidence type="ECO:0000256" key="5">
    <source>
        <dbReference type="ARBA" id="ARBA00023136"/>
    </source>
</evidence>
<evidence type="ECO:0000256" key="1">
    <source>
        <dbReference type="ARBA" id="ARBA00004141"/>
    </source>
</evidence>
<keyword evidence="3" id="KW-0133">Cell shape</keyword>
<feature type="transmembrane region" description="Helical" evidence="6">
    <location>
        <begin position="72"/>
        <end position="89"/>
    </location>
</feature>
<reference evidence="7 8" key="2">
    <citation type="submission" date="2019-08" db="EMBL/GenBank/DDBJ databases">
        <authorList>
            <person name="Henke P."/>
        </authorList>
    </citation>
    <scope>NUCLEOTIDE SEQUENCE [LARGE SCALE GENOMIC DNA]</scope>
    <source>
        <strain evidence="7">Phe10_nw2017</strain>
    </source>
</reference>
<keyword evidence="2 6" id="KW-0812">Transmembrane</keyword>
<keyword evidence="5 6" id="KW-0472">Membrane</keyword>
<evidence type="ECO:0000256" key="4">
    <source>
        <dbReference type="ARBA" id="ARBA00022989"/>
    </source>
</evidence>
<accession>A0A5C6M6N4</accession>
<name>A0A5C6M6N4_9PLAN</name>
<dbReference type="GO" id="GO:0008360">
    <property type="term" value="P:regulation of cell shape"/>
    <property type="evidence" value="ECO:0007669"/>
    <property type="project" value="UniProtKB-KW"/>
</dbReference>
<sequence>MFREPGRVPWLLVLACLLLTVAGLAGLLRADELYGRTQLVERQLIWLMLALPVMCLVAWIPWRLLRLWSYPAYGASLLLLLVTLFMPPINGARRWIPLGLFDLQASEPARLAFIMALAAWLMHRSSQTTVRGLLMPALLTLLPMLLIIREPDLDTALLFVPVLGCMLYAAGTRLSHLSVAGLLVLISLPLLWQQMSAEQRSRIVSVMVQQDGGTAPTGDGFHLHQSKQVLALGGLQGSW</sequence>
<dbReference type="PANTHER" id="PTHR30474">
    <property type="entry name" value="CELL CYCLE PROTEIN"/>
    <property type="match status" value="1"/>
</dbReference>
<feature type="transmembrane region" description="Helical" evidence="6">
    <location>
        <begin position="46"/>
        <end position="65"/>
    </location>
</feature>
<keyword evidence="8" id="KW-1185">Reference proteome</keyword>
<dbReference type="Proteomes" id="UP000321083">
    <property type="component" value="Unassembled WGS sequence"/>
</dbReference>
<evidence type="ECO:0000313" key="7">
    <source>
        <dbReference type="EMBL" id="TWW09662.1"/>
    </source>
</evidence>
<dbReference type="Pfam" id="PF01098">
    <property type="entry name" value="FTSW_RODA_SPOVE"/>
    <property type="match status" value="1"/>
</dbReference>
<dbReference type="GO" id="GO:0032153">
    <property type="term" value="C:cell division site"/>
    <property type="evidence" value="ECO:0007669"/>
    <property type="project" value="TreeGrafter"/>
</dbReference>
<evidence type="ECO:0000313" key="8">
    <source>
        <dbReference type="Proteomes" id="UP000321083"/>
    </source>
</evidence>
<dbReference type="PANTHER" id="PTHR30474:SF1">
    <property type="entry name" value="PEPTIDOGLYCAN GLYCOSYLTRANSFERASE MRDB"/>
    <property type="match status" value="1"/>
</dbReference>
<protein>
    <submittedName>
        <fullName evidence="7">Rod shape-determining protein</fullName>
    </submittedName>
</protein>
<organism evidence="7 8">
    <name type="scientific">Planctomyces bekefii</name>
    <dbReference type="NCBI Taxonomy" id="1653850"/>
    <lineage>
        <taxon>Bacteria</taxon>
        <taxon>Pseudomonadati</taxon>
        <taxon>Planctomycetota</taxon>
        <taxon>Planctomycetia</taxon>
        <taxon>Planctomycetales</taxon>
        <taxon>Planctomycetaceae</taxon>
        <taxon>Planctomyces</taxon>
    </lineage>
</organism>
<gene>
    <name evidence="7" type="ORF">E3A20_12080</name>
</gene>
<comment type="caution">
    <text evidence="7">The sequence shown here is derived from an EMBL/GenBank/DDBJ whole genome shotgun (WGS) entry which is preliminary data.</text>
</comment>
<evidence type="ECO:0000256" key="3">
    <source>
        <dbReference type="ARBA" id="ARBA00022960"/>
    </source>
</evidence>
<proteinExistence type="predicted"/>
<comment type="subcellular location">
    <subcellularLocation>
        <location evidence="1">Membrane</location>
        <topology evidence="1">Multi-pass membrane protein</topology>
    </subcellularLocation>
</comment>
<feature type="non-terminal residue" evidence="7">
    <location>
        <position position="239"/>
    </location>
</feature>
<dbReference type="GO" id="GO:0005886">
    <property type="term" value="C:plasma membrane"/>
    <property type="evidence" value="ECO:0007669"/>
    <property type="project" value="TreeGrafter"/>
</dbReference>
<evidence type="ECO:0000256" key="6">
    <source>
        <dbReference type="SAM" id="Phobius"/>
    </source>
</evidence>
<feature type="transmembrane region" description="Helical" evidence="6">
    <location>
        <begin position="168"/>
        <end position="192"/>
    </location>
</feature>
<reference evidence="7 8" key="1">
    <citation type="submission" date="2019-08" db="EMBL/GenBank/DDBJ databases">
        <title>100 year-old enigma solved: identification of Planctomyces bekefii, the type genus and species of the phylum Planctomycetes.</title>
        <authorList>
            <person name="Svetlana D.N."/>
            <person name="Overmann J."/>
        </authorList>
    </citation>
    <scope>NUCLEOTIDE SEQUENCE [LARGE SCALE GENOMIC DNA]</scope>
    <source>
        <strain evidence="7">Phe10_nw2017</strain>
    </source>
</reference>
<evidence type="ECO:0000256" key="2">
    <source>
        <dbReference type="ARBA" id="ARBA00022692"/>
    </source>
</evidence>
<feature type="transmembrane region" description="Helical" evidence="6">
    <location>
        <begin position="132"/>
        <end position="148"/>
    </location>
</feature>
<feature type="transmembrane region" description="Helical" evidence="6">
    <location>
        <begin position="109"/>
        <end position="125"/>
    </location>
</feature>
<dbReference type="AlphaFoldDB" id="A0A5C6M6N4"/>
<dbReference type="GO" id="GO:0015648">
    <property type="term" value="F:lipid-linked peptidoglycan transporter activity"/>
    <property type="evidence" value="ECO:0007669"/>
    <property type="project" value="TreeGrafter"/>
</dbReference>
<dbReference type="GO" id="GO:0051301">
    <property type="term" value="P:cell division"/>
    <property type="evidence" value="ECO:0007669"/>
    <property type="project" value="InterPro"/>
</dbReference>